<dbReference type="Proteomes" id="UP000007264">
    <property type="component" value="Unassembled WGS sequence"/>
</dbReference>
<dbReference type="SUPFAM" id="SSF46774">
    <property type="entry name" value="ARID-like"/>
    <property type="match status" value="1"/>
</dbReference>
<dbReference type="InterPro" id="IPR042293">
    <property type="entry name" value="ARID4"/>
</dbReference>
<dbReference type="PANTHER" id="PTHR46694:SF1">
    <property type="entry name" value="AT-RICH INTERACTIVE DOMAIN-CONTAINING PROTEIN 4"/>
    <property type="match status" value="1"/>
</dbReference>
<dbReference type="GeneID" id="17042791"/>
<organism evidence="1 2">
    <name type="scientific">Coccomyxa subellipsoidea (strain C-169)</name>
    <name type="common">Green microalga</name>
    <dbReference type="NCBI Taxonomy" id="574566"/>
    <lineage>
        <taxon>Eukaryota</taxon>
        <taxon>Viridiplantae</taxon>
        <taxon>Chlorophyta</taxon>
        <taxon>core chlorophytes</taxon>
        <taxon>Trebouxiophyceae</taxon>
        <taxon>Trebouxiophyceae incertae sedis</taxon>
        <taxon>Coccomyxaceae</taxon>
        <taxon>Coccomyxa</taxon>
        <taxon>Coccomyxa subellipsoidea</taxon>
    </lineage>
</organism>
<evidence type="ECO:0000313" key="1">
    <source>
        <dbReference type="EMBL" id="EIE24790.1"/>
    </source>
</evidence>
<dbReference type="EMBL" id="AGSI01000005">
    <property type="protein sequence ID" value="EIE24790.1"/>
    <property type="molecule type" value="Genomic_DNA"/>
</dbReference>
<accession>I0Z2C1</accession>
<dbReference type="InterPro" id="IPR036431">
    <property type="entry name" value="ARID_dom_sf"/>
</dbReference>
<dbReference type="PANTHER" id="PTHR46694">
    <property type="entry name" value="AT-RICH INTERACTIVE DOMAIN-CONTAINING PROTEIN 4"/>
    <property type="match status" value="1"/>
</dbReference>
<dbReference type="KEGG" id="csl:COCSUDRAFT_62200"/>
<protein>
    <submittedName>
        <fullName evidence="1">Uncharacterized protein</fullName>
    </submittedName>
</protein>
<sequence>MAGQGGPAAVPVWVSKRPRMWECSEAQFMEDLCAFHCERNGKKVTPETSPDAILNGSRLDLYNLYKETHPEDMVRDPCAICGGSSALA</sequence>
<dbReference type="AlphaFoldDB" id="I0Z2C1"/>
<dbReference type="OrthoDB" id="338531at2759"/>
<dbReference type="RefSeq" id="XP_005649334.1">
    <property type="nucleotide sequence ID" value="XM_005649277.1"/>
</dbReference>
<keyword evidence="2" id="KW-1185">Reference proteome</keyword>
<name>I0Z2C1_COCSC</name>
<proteinExistence type="predicted"/>
<dbReference type="GO" id="GO:0003677">
    <property type="term" value="F:DNA binding"/>
    <property type="evidence" value="ECO:0007669"/>
    <property type="project" value="InterPro"/>
</dbReference>
<evidence type="ECO:0000313" key="2">
    <source>
        <dbReference type="Proteomes" id="UP000007264"/>
    </source>
</evidence>
<gene>
    <name evidence="1" type="ORF">COCSUDRAFT_62200</name>
</gene>
<reference evidence="1 2" key="1">
    <citation type="journal article" date="2012" name="Genome Biol.">
        <title>The genome of the polar eukaryotic microalga coccomyxa subellipsoidea reveals traits of cold adaptation.</title>
        <authorList>
            <person name="Blanc G."/>
            <person name="Agarkova I."/>
            <person name="Grimwood J."/>
            <person name="Kuo A."/>
            <person name="Brueggeman A."/>
            <person name="Dunigan D."/>
            <person name="Gurnon J."/>
            <person name="Ladunga I."/>
            <person name="Lindquist E."/>
            <person name="Lucas S."/>
            <person name="Pangilinan J."/>
            <person name="Proschold T."/>
            <person name="Salamov A."/>
            <person name="Schmutz J."/>
            <person name="Weeks D."/>
            <person name="Yamada T."/>
            <person name="Claverie J.M."/>
            <person name="Grigoriev I."/>
            <person name="Van Etten J."/>
            <person name="Lomsadze A."/>
            <person name="Borodovsky M."/>
        </authorList>
    </citation>
    <scope>NUCLEOTIDE SEQUENCE [LARGE SCALE GENOMIC DNA]</scope>
    <source>
        <strain evidence="1 2">C-169</strain>
    </source>
</reference>
<comment type="caution">
    <text evidence="1">The sequence shown here is derived from an EMBL/GenBank/DDBJ whole genome shotgun (WGS) entry which is preliminary data.</text>
</comment>